<sequence>MEKPIWDKTPLHSLRSKHQLSLKKSSSTFSLPLLKNPNQEKIDNLLSTDREKFQKKINSNYYPHNISYLKEQSQHPHSQGSIPSILPTEIVDIYNKIYSTHEKTFEFLRSQKIKRPKSPQLSLIEKVLEPEKNNENDVLAHVQMTAPTSRQEAVNLKIWFEMMENKYCQLFRELIGGKADVDREKVMKAWKAVYLMGFQEVERQIAVQCTERGQVLSRIISGYDKLYEYTYIKSSVDLQKNIEHYSKEMSEIRISHAKQMAFLQVKIESLEKEKATLRYNQGQSLIKIRELERIIDEMHKSEKSTLRGGTKNSTFKHQNTSNEESPIAEQEQVKILDINEKLVKDIDKKLEKLADVKKKLKDKIEKLKDVNIELSDKQCDLAKLNFETELRQVGFGEFRDIGNKEERAKKIDLDTIKVTKFTPKGFFSLKTPRGKKHETPAAKKRNDGLTDCQRFFTAILEKSKDRLENKTKVSQEHIFQSLNVIYHRAIIQIELAYEVQDLQHLVYKQFVKNDITQRGEKKLKNFIGGCLKLSDFRRVSVFLRLMNLGYFINCTNFSTKALQVYLSAMLYMENSQIGLLVHKNKASSMQYYPVSRALACLHELQSALSPEDKESLEKYVHYNNIKDPKNINPLGLIELEAFLEKIAEKTTIVSGN</sequence>
<proteinExistence type="predicted"/>
<organism evidence="3 4">
    <name type="scientific">Stentor coeruleus</name>
    <dbReference type="NCBI Taxonomy" id="5963"/>
    <lineage>
        <taxon>Eukaryota</taxon>
        <taxon>Sar</taxon>
        <taxon>Alveolata</taxon>
        <taxon>Ciliophora</taxon>
        <taxon>Postciliodesmatophora</taxon>
        <taxon>Heterotrichea</taxon>
        <taxon>Heterotrichida</taxon>
        <taxon>Stentoridae</taxon>
        <taxon>Stentor</taxon>
    </lineage>
</organism>
<reference evidence="3 4" key="1">
    <citation type="submission" date="2016-11" db="EMBL/GenBank/DDBJ databases">
        <title>The macronuclear genome of Stentor coeruleus: a giant cell with tiny introns.</title>
        <authorList>
            <person name="Slabodnick M."/>
            <person name="Ruby J.G."/>
            <person name="Reiff S.B."/>
            <person name="Swart E.C."/>
            <person name="Gosai S."/>
            <person name="Prabakaran S."/>
            <person name="Witkowska E."/>
            <person name="Larue G.E."/>
            <person name="Fisher S."/>
            <person name="Freeman R.M."/>
            <person name="Gunawardena J."/>
            <person name="Chu W."/>
            <person name="Stover N.A."/>
            <person name="Gregory B.D."/>
            <person name="Nowacki M."/>
            <person name="Derisi J."/>
            <person name="Roy S.W."/>
            <person name="Marshall W.F."/>
            <person name="Sood P."/>
        </authorList>
    </citation>
    <scope>NUCLEOTIDE SEQUENCE [LARGE SCALE GENOMIC DNA]</scope>
    <source>
        <strain evidence="3">WM001</strain>
    </source>
</reference>
<dbReference type="Proteomes" id="UP000187209">
    <property type="component" value="Unassembled WGS sequence"/>
</dbReference>
<dbReference type="AlphaFoldDB" id="A0A1R2AT06"/>
<dbReference type="EMBL" id="MPUH01001468">
    <property type="protein sequence ID" value="OMJ67595.1"/>
    <property type="molecule type" value="Genomic_DNA"/>
</dbReference>
<feature type="compositionally biased region" description="Polar residues" evidence="2">
    <location>
        <begin position="310"/>
        <end position="324"/>
    </location>
</feature>
<evidence type="ECO:0000256" key="2">
    <source>
        <dbReference type="SAM" id="MobiDB-lite"/>
    </source>
</evidence>
<name>A0A1R2AT06_9CILI</name>
<feature type="region of interest" description="Disordered" evidence="2">
    <location>
        <begin position="302"/>
        <end position="328"/>
    </location>
</feature>
<evidence type="ECO:0000256" key="1">
    <source>
        <dbReference type="SAM" id="Coils"/>
    </source>
</evidence>
<gene>
    <name evidence="3" type="ORF">SteCoe_35192</name>
</gene>
<feature type="coiled-coil region" evidence="1">
    <location>
        <begin position="339"/>
        <end position="377"/>
    </location>
</feature>
<protein>
    <submittedName>
        <fullName evidence="3">Uncharacterized protein</fullName>
    </submittedName>
</protein>
<accession>A0A1R2AT06</accession>
<feature type="coiled-coil region" evidence="1">
    <location>
        <begin position="253"/>
        <end position="280"/>
    </location>
</feature>
<evidence type="ECO:0000313" key="3">
    <source>
        <dbReference type="EMBL" id="OMJ67595.1"/>
    </source>
</evidence>
<dbReference type="PANTHER" id="PTHR34894:SF5">
    <property type="entry name" value="EF-HAND DOMAIN-CONTAINING PROTEIN"/>
    <property type="match status" value="1"/>
</dbReference>
<comment type="caution">
    <text evidence="3">The sequence shown here is derived from an EMBL/GenBank/DDBJ whole genome shotgun (WGS) entry which is preliminary data.</text>
</comment>
<dbReference type="PANTHER" id="PTHR34894">
    <property type="entry name" value="SAM-DEPENDENT METHYLTRANSFERASE RSMI, CONSERVED SITE"/>
    <property type="match status" value="1"/>
</dbReference>
<keyword evidence="1" id="KW-0175">Coiled coil</keyword>
<evidence type="ECO:0000313" key="4">
    <source>
        <dbReference type="Proteomes" id="UP000187209"/>
    </source>
</evidence>
<keyword evidence="4" id="KW-1185">Reference proteome</keyword>